<evidence type="ECO:0000256" key="6">
    <source>
        <dbReference type="ARBA" id="ARBA00022989"/>
    </source>
</evidence>
<evidence type="ECO:0000256" key="9">
    <source>
        <dbReference type="ARBA" id="ARBA00023157"/>
    </source>
</evidence>
<dbReference type="Pfam" id="PF00993">
    <property type="entry name" value="MHC_II_alpha"/>
    <property type="match status" value="1"/>
</dbReference>
<accession>U5QAP6</accession>
<dbReference type="InterPro" id="IPR003597">
    <property type="entry name" value="Ig_C1-set"/>
</dbReference>
<evidence type="ECO:0000259" key="14">
    <source>
        <dbReference type="PROSITE" id="PS50835"/>
    </source>
</evidence>
<dbReference type="PANTHER" id="PTHR19944">
    <property type="entry name" value="MHC CLASS II-RELATED"/>
    <property type="match status" value="1"/>
</dbReference>
<proteinExistence type="evidence at transcript level"/>
<evidence type="ECO:0000256" key="10">
    <source>
        <dbReference type="ARBA" id="ARBA00023180"/>
    </source>
</evidence>
<feature type="transmembrane region" description="Helical" evidence="12">
    <location>
        <begin position="217"/>
        <end position="238"/>
    </location>
</feature>
<evidence type="ECO:0000256" key="1">
    <source>
        <dbReference type="ARBA" id="ARBA00004479"/>
    </source>
</evidence>
<organism evidence="15">
    <name type="scientific">Andrias davidianus</name>
    <name type="common">Chinese giant salamander</name>
    <name type="synonym">Sieboldia davidiana</name>
    <dbReference type="NCBI Taxonomy" id="141262"/>
    <lineage>
        <taxon>Eukaryota</taxon>
        <taxon>Metazoa</taxon>
        <taxon>Chordata</taxon>
        <taxon>Craniata</taxon>
        <taxon>Vertebrata</taxon>
        <taxon>Euteleostomi</taxon>
        <taxon>Amphibia</taxon>
        <taxon>Batrachia</taxon>
        <taxon>Caudata</taxon>
        <taxon>Cryptobranchoidea</taxon>
        <taxon>Cryptobranchidae</taxon>
        <taxon>Andrias</taxon>
    </lineage>
</organism>
<protein>
    <submittedName>
        <fullName evidence="15">MHC class II antigen alpha chain</fullName>
    </submittedName>
</protein>
<dbReference type="InterPro" id="IPR011162">
    <property type="entry name" value="MHC_I/II-like_Ag-recog"/>
</dbReference>
<dbReference type="PROSITE" id="PS50835">
    <property type="entry name" value="IG_LIKE"/>
    <property type="match status" value="1"/>
</dbReference>
<comment type="subcellular location">
    <subcellularLocation>
        <location evidence="1">Membrane</location>
        <topology evidence="1">Single-pass type I membrane protein</topology>
    </subcellularLocation>
</comment>
<keyword evidence="8 12" id="KW-0472">Membrane</keyword>
<evidence type="ECO:0000256" key="13">
    <source>
        <dbReference type="SAM" id="SignalP"/>
    </source>
</evidence>
<keyword evidence="10" id="KW-0325">Glycoprotein</keyword>
<keyword evidence="6 12" id="KW-1133">Transmembrane helix</keyword>
<reference evidence="15" key="1">
    <citation type="journal article" date="2014" name="Dev. Comp. Immunol.">
        <title>Extensive diversification of MHC in Chinese giant salamanders Andrias davidianus (Anda-MHC) reveals novel splice variants.</title>
        <authorList>
            <person name="Zhu R."/>
            <person name="Chen Z.Y."/>
            <person name="Wang J."/>
            <person name="Yuan J.D."/>
            <person name="Liao X.Y."/>
            <person name="Gui J.F."/>
            <person name="Zhang Q.Y."/>
        </authorList>
    </citation>
    <scope>NUCLEOTIDE SEQUENCE</scope>
</reference>
<dbReference type="GO" id="GO:0042613">
    <property type="term" value="C:MHC class II protein complex"/>
    <property type="evidence" value="ECO:0007669"/>
    <property type="project" value="UniProtKB-KW"/>
</dbReference>
<feature type="domain" description="Ig-like" evidence="14">
    <location>
        <begin position="108"/>
        <end position="197"/>
    </location>
</feature>
<dbReference type="InterPro" id="IPR001003">
    <property type="entry name" value="MHC_II_a_N"/>
</dbReference>
<feature type="chain" id="PRO_5004663501" evidence="13">
    <location>
        <begin position="22"/>
        <end position="249"/>
    </location>
</feature>
<keyword evidence="7" id="KW-1064">Adaptive immunity</keyword>
<evidence type="ECO:0000256" key="3">
    <source>
        <dbReference type="ARBA" id="ARBA00022692"/>
    </source>
</evidence>
<dbReference type="GO" id="GO:0002504">
    <property type="term" value="P:antigen processing and presentation of peptide or polysaccharide antigen via MHC class II"/>
    <property type="evidence" value="ECO:0007669"/>
    <property type="project" value="UniProtKB-KW"/>
</dbReference>
<comment type="similarity">
    <text evidence="2">Belongs to the MHC class II family.</text>
</comment>
<dbReference type="InterPro" id="IPR014745">
    <property type="entry name" value="MHC_II_a/b_N"/>
</dbReference>
<dbReference type="Pfam" id="PF07654">
    <property type="entry name" value="C1-set"/>
    <property type="match status" value="1"/>
</dbReference>
<keyword evidence="4 13" id="KW-0732">Signal</keyword>
<evidence type="ECO:0000256" key="2">
    <source>
        <dbReference type="ARBA" id="ARBA00007394"/>
    </source>
</evidence>
<dbReference type="InterPro" id="IPR036179">
    <property type="entry name" value="Ig-like_dom_sf"/>
</dbReference>
<sequence length="249" mass="27514">MAAVRCLLPFCALLLAPGLGAIQFDHVESQAIFVQTQKPTGEYIFEYDKDELFHVDADMKEAEWRNPAFKDFPTVDIQGALGNFAVLKTNLEISMKRSNNTPATNVPPAVTVFPKEPVELGQPNILVCFMKDFFPPAINVTWLKNTQPVTAGVGEADFFPVQDGSFCKFHYLTFVADPDDVYACSVEHWGLTEPMITMWAPEVPTLPSEAADTLVCALGLAVGIIGIIMGTVLIIKGMKHNPSHRRRMK</sequence>
<dbReference type="InterPro" id="IPR050160">
    <property type="entry name" value="MHC/Immunoglobulin"/>
</dbReference>
<evidence type="ECO:0000256" key="4">
    <source>
        <dbReference type="ARBA" id="ARBA00022729"/>
    </source>
</evidence>
<name>U5QAP6_ANDDA</name>
<dbReference type="SUPFAM" id="SSF48726">
    <property type="entry name" value="Immunoglobulin"/>
    <property type="match status" value="1"/>
</dbReference>
<dbReference type="GO" id="GO:0002250">
    <property type="term" value="P:adaptive immune response"/>
    <property type="evidence" value="ECO:0007669"/>
    <property type="project" value="UniProtKB-KW"/>
</dbReference>
<dbReference type="SUPFAM" id="SSF54452">
    <property type="entry name" value="MHC antigen-recognition domain"/>
    <property type="match status" value="1"/>
</dbReference>
<keyword evidence="3 12" id="KW-0812">Transmembrane</keyword>
<evidence type="ECO:0000256" key="8">
    <source>
        <dbReference type="ARBA" id="ARBA00023136"/>
    </source>
</evidence>
<keyword evidence="5" id="KW-0391">Immunity</keyword>
<evidence type="ECO:0000256" key="7">
    <source>
        <dbReference type="ARBA" id="ARBA00023130"/>
    </source>
</evidence>
<dbReference type="EMBL" id="KF611846">
    <property type="protein sequence ID" value="AGY55988.1"/>
    <property type="molecule type" value="mRNA"/>
</dbReference>
<evidence type="ECO:0000256" key="11">
    <source>
        <dbReference type="ARBA" id="ARBA00023182"/>
    </source>
</evidence>
<gene>
    <name evidence="15" type="primary">Anda-DAA</name>
</gene>
<dbReference type="PANTHER" id="PTHR19944:SF86">
    <property type="entry name" value="HLA CLASS II HISTOCOMPATIBILITY ANTIGEN, DR ALPHA CHAIN"/>
    <property type="match status" value="1"/>
</dbReference>
<dbReference type="Gene3D" id="2.60.40.10">
    <property type="entry name" value="Immunoglobulins"/>
    <property type="match status" value="1"/>
</dbReference>
<feature type="signal peptide" evidence="13">
    <location>
        <begin position="1"/>
        <end position="21"/>
    </location>
</feature>
<keyword evidence="11" id="KW-0491">MHC II</keyword>
<dbReference type="Gene3D" id="3.10.320.10">
    <property type="entry name" value="Class II Histocompatibility Antigen, M Beta Chain, Chain B, domain 1"/>
    <property type="match status" value="1"/>
</dbReference>
<evidence type="ECO:0000256" key="5">
    <source>
        <dbReference type="ARBA" id="ARBA00022859"/>
    </source>
</evidence>
<evidence type="ECO:0000313" key="15">
    <source>
        <dbReference type="EMBL" id="AGY55988.1"/>
    </source>
</evidence>
<dbReference type="SMART" id="SM00407">
    <property type="entry name" value="IGc1"/>
    <property type="match status" value="1"/>
</dbReference>
<dbReference type="PROSITE" id="PS00290">
    <property type="entry name" value="IG_MHC"/>
    <property type="match status" value="1"/>
</dbReference>
<dbReference type="CDD" id="cd05767">
    <property type="entry name" value="IgC1_MHC_II_alpha"/>
    <property type="match status" value="1"/>
</dbReference>
<dbReference type="InterPro" id="IPR003006">
    <property type="entry name" value="Ig/MHC_CS"/>
</dbReference>
<dbReference type="InterPro" id="IPR007110">
    <property type="entry name" value="Ig-like_dom"/>
</dbReference>
<evidence type="ECO:0000256" key="12">
    <source>
        <dbReference type="SAM" id="Phobius"/>
    </source>
</evidence>
<dbReference type="InterPro" id="IPR013783">
    <property type="entry name" value="Ig-like_fold"/>
</dbReference>
<keyword evidence="9" id="KW-1015">Disulfide bond</keyword>
<dbReference type="SMART" id="SM00920">
    <property type="entry name" value="MHC_II_alpha"/>
    <property type="match status" value="1"/>
</dbReference>
<dbReference type="AlphaFoldDB" id="U5QAP6"/>